<gene>
    <name evidence="1" type="ORF">HPB52_002076</name>
    <name evidence="2" type="ORF">HPB52_016486</name>
</gene>
<sequence>MMDVACTSGGAILTDAPAGLRFAPLVLLIKVLENIPLARAQHLCLVAGAVLCLERSLAQTSGLVHRLVDGLRELSWCLVVPGAA</sequence>
<dbReference type="AlphaFoldDB" id="A0A9D4SRN0"/>
<keyword evidence="3" id="KW-1185">Reference proteome</keyword>
<accession>A0A9D4SRN0</accession>
<proteinExistence type="predicted"/>
<evidence type="ECO:0000313" key="1">
    <source>
        <dbReference type="EMBL" id="KAH7942899.1"/>
    </source>
</evidence>
<dbReference type="EMBL" id="JABSTV010001253">
    <property type="protein sequence ID" value="KAH7942899.1"/>
    <property type="molecule type" value="Genomic_DNA"/>
</dbReference>
<name>A0A9D4SRN0_RHISA</name>
<reference evidence="2" key="1">
    <citation type="journal article" date="2020" name="Cell">
        <title>Large-Scale Comparative Analyses of Tick Genomes Elucidate Their Genetic Diversity and Vector Capacities.</title>
        <authorList>
            <consortium name="Tick Genome and Microbiome Consortium (TIGMIC)"/>
            <person name="Jia N."/>
            <person name="Wang J."/>
            <person name="Shi W."/>
            <person name="Du L."/>
            <person name="Sun Y."/>
            <person name="Zhan W."/>
            <person name="Jiang J.F."/>
            <person name="Wang Q."/>
            <person name="Zhang B."/>
            <person name="Ji P."/>
            <person name="Bell-Sakyi L."/>
            <person name="Cui X.M."/>
            <person name="Yuan T.T."/>
            <person name="Jiang B.G."/>
            <person name="Yang W.F."/>
            <person name="Lam T.T."/>
            <person name="Chang Q.C."/>
            <person name="Ding S.J."/>
            <person name="Wang X.J."/>
            <person name="Zhu J.G."/>
            <person name="Ruan X.D."/>
            <person name="Zhao L."/>
            <person name="Wei J.T."/>
            <person name="Ye R.Z."/>
            <person name="Que T.C."/>
            <person name="Du C.H."/>
            <person name="Zhou Y.H."/>
            <person name="Cheng J.X."/>
            <person name="Dai P.F."/>
            <person name="Guo W.B."/>
            <person name="Han X.H."/>
            <person name="Huang E.J."/>
            <person name="Li L.F."/>
            <person name="Wei W."/>
            <person name="Gao Y.C."/>
            <person name="Liu J.Z."/>
            <person name="Shao H.Z."/>
            <person name="Wang X."/>
            <person name="Wang C.C."/>
            <person name="Yang T.C."/>
            <person name="Huo Q.B."/>
            <person name="Li W."/>
            <person name="Chen H.Y."/>
            <person name="Chen S.E."/>
            <person name="Zhou L.G."/>
            <person name="Ni X.B."/>
            <person name="Tian J.H."/>
            <person name="Sheng Y."/>
            <person name="Liu T."/>
            <person name="Pan Y.S."/>
            <person name="Xia L.Y."/>
            <person name="Li J."/>
            <person name="Zhao F."/>
            <person name="Cao W.C."/>
        </authorList>
    </citation>
    <scope>NUCLEOTIDE SEQUENCE</scope>
    <source>
        <strain evidence="2">Rsan-2018</strain>
    </source>
</reference>
<evidence type="ECO:0000313" key="3">
    <source>
        <dbReference type="Proteomes" id="UP000821837"/>
    </source>
</evidence>
<protein>
    <submittedName>
        <fullName evidence="2">Uncharacterized protein</fullName>
    </submittedName>
</protein>
<comment type="caution">
    <text evidence="2">The sequence shown here is derived from an EMBL/GenBank/DDBJ whole genome shotgun (WGS) entry which is preliminary data.</text>
</comment>
<dbReference type="EMBL" id="JABSTV010001253">
    <property type="protein sequence ID" value="KAH7944139.1"/>
    <property type="molecule type" value="Genomic_DNA"/>
</dbReference>
<dbReference type="Proteomes" id="UP000821837">
    <property type="component" value="Unassembled WGS sequence"/>
</dbReference>
<organism evidence="2 3">
    <name type="scientific">Rhipicephalus sanguineus</name>
    <name type="common">Brown dog tick</name>
    <name type="synonym">Ixodes sanguineus</name>
    <dbReference type="NCBI Taxonomy" id="34632"/>
    <lineage>
        <taxon>Eukaryota</taxon>
        <taxon>Metazoa</taxon>
        <taxon>Ecdysozoa</taxon>
        <taxon>Arthropoda</taxon>
        <taxon>Chelicerata</taxon>
        <taxon>Arachnida</taxon>
        <taxon>Acari</taxon>
        <taxon>Parasitiformes</taxon>
        <taxon>Ixodida</taxon>
        <taxon>Ixodoidea</taxon>
        <taxon>Ixodidae</taxon>
        <taxon>Rhipicephalinae</taxon>
        <taxon>Rhipicephalus</taxon>
        <taxon>Rhipicephalus</taxon>
    </lineage>
</organism>
<reference evidence="2" key="2">
    <citation type="submission" date="2021-09" db="EMBL/GenBank/DDBJ databases">
        <authorList>
            <person name="Jia N."/>
            <person name="Wang J."/>
            <person name="Shi W."/>
            <person name="Du L."/>
            <person name="Sun Y."/>
            <person name="Zhan W."/>
            <person name="Jiang J."/>
            <person name="Wang Q."/>
            <person name="Zhang B."/>
            <person name="Ji P."/>
            <person name="Sakyi L.B."/>
            <person name="Cui X."/>
            <person name="Yuan T."/>
            <person name="Jiang B."/>
            <person name="Yang W."/>
            <person name="Lam T.T.-Y."/>
            <person name="Chang Q."/>
            <person name="Ding S."/>
            <person name="Wang X."/>
            <person name="Zhu J."/>
            <person name="Ruan X."/>
            <person name="Zhao L."/>
            <person name="Wei J."/>
            <person name="Que T."/>
            <person name="Du C."/>
            <person name="Cheng J."/>
            <person name="Dai P."/>
            <person name="Han X."/>
            <person name="Huang E."/>
            <person name="Gao Y."/>
            <person name="Liu J."/>
            <person name="Shao H."/>
            <person name="Ye R."/>
            <person name="Li L."/>
            <person name="Wei W."/>
            <person name="Wang X."/>
            <person name="Wang C."/>
            <person name="Huo Q."/>
            <person name="Li W."/>
            <person name="Guo W."/>
            <person name="Chen H."/>
            <person name="Chen S."/>
            <person name="Zhou L."/>
            <person name="Zhou L."/>
            <person name="Ni X."/>
            <person name="Tian J."/>
            <person name="Zhou Y."/>
            <person name="Sheng Y."/>
            <person name="Liu T."/>
            <person name="Pan Y."/>
            <person name="Xia L."/>
            <person name="Li J."/>
            <person name="Zhao F."/>
            <person name="Cao W."/>
        </authorList>
    </citation>
    <scope>NUCLEOTIDE SEQUENCE</scope>
    <source>
        <strain evidence="2">Rsan-2018</strain>
        <tissue evidence="2">Larvae</tissue>
    </source>
</reference>
<evidence type="ECO:0000313" key="2">
    <source>
        <dbReference type="EMBL" id="KAH7944139.1"/>
    </source>
</evidence>